<comment type="caution">
    <text evidence="1">The sequence shown here is derived from an EMBL/GenBank/DDBJ whole genome shotgun (WGS) entry which is preliminary data.</text>
</comment>
<evidence type="ECO:0000313" key="1">
    <source>
        <dbReference type="EMBL" id="MEI9408832.1"/>
    </source>
</evidence>
<gene>
    <name evidence="1" type="ORF">O7A60_08630</name>
</gene>
<organism evidence="1 2">
    <name type="scientific">Mesorhizobium salmacidum</name>
    <dbReference type="NCBI Taxonomy" id="3015171"/>
    <lineage>
        <taxon>Bacteria</taxon>
        <taxon>Pseudomonadati</taxon>
        <taxon>Pseudomonadota</taxon>
        <taxon>Alphaproteobacteria</taxon>
        <taxon>Hyphomicrobiales</taxon>
        <taxon>Phyllobacteriaceae</taxon>
        <taxon>Mesorhizobium</taxon>
    </lineage>
</organism>
<proteinExistence type="predicted"/>
<dbReference type="Proteomes" id="UP001387293">
    <property type="component" value="Unassembled WGS sequence"/>
</dbReference>
<reference evidence="1 2" key="1">
    <citation type="submission" date="2022-12" db="EMBL/GenBank/DDBJ databases">
        <authorList>
            <person name="Muema E."/>
        </authorList>
    </citation>
    <scope>NUCLEOTIDE SEQUENCE [LARGE SCALE GENOMIC DNA]</scope>
    <source>
        <strain evidence="2">1326</strain>
    </source>
</reference>
<dbReference type="RefSeq" id="WP_337105878.1">
    <property type="nucleotide sequence ID" value="NZ_JAPYKS010000005.1"/>
</dbReference>
<dbReference type="EMBL" id="JAPYKS010000005">
    <property type="protein sequence ID" value="MEI9408832.1"/>
    <property type="molecule type" value="Genomic_DNA"/>
</dbReference>
<sequence length="365" mass="39290">MAFREWKTLAGAGFGAALLGGLTGSAFAGDGLKLTELSPNGADACFGRVYDPAHLKAHPKQKVARIFFYYGHDPVSRPNEEPGANSDTSYNGFLITTVRGAKAPEWAGGWCNHESEDGKSGPIRCGMECDRTLASLKVDDRGRLILSNLSSDIYLDAGSEEELGTAEYDRQALGKEDDNFHLDPMPPATCKAEFARVDPIDPALGPPLRERFKPDQAFCYGRDYDAAHMSSHPDQLTQSIRVFRGPVELASFASGDDVANWPDGADIAVSVTTRQKGAKVTQTYSCQGEADQWRCAASSRTSNFSCDIAQKEIFLKRGANGTIMLANPNSSLAVVDLCSKAADGKTASDDKVYRLEAMPQSACAP</sequence>
<keyword evidence="2" id="KW-1185">Reference proteome</keyword>
<evidence type="ECO:0000313" key="2">
    <source>
        <dbReference type="Proteomes" id="UP001387293"/>
    </source>
</evidence>
<protein>
    <submittedName>
        <fullName evidence="1">Uncharacterized protein</fullName>
    </submittedName>
</protein>
<accession>A0ABU8KTY3</accession>
<name>A0ABU8KTY3_9HYPH</name>